<protein>
    <recommendedName>
        <fullName evidence="5">Gram-positive pilin subunit D1 N-terminal domain-containing protein</fullName>
    </recommendedName>
</protein>
<name>B6G0Q0_PEPHT</name>
<reference evidence="3 4" key="2">
    <citation type="submission" date="2008-10" db="EMBL/GenBank/DDBJ databases">
        <title>Draft genome sequence of Clostridium hiranonis (DSM 13275).</title>
        <authorList>
            <person name="Sudarsanam P."/>
            <person name="Ley R."/>
            <person name="Guruge J."/>
            <person name="Turnbaugh P.J."/>
            <person name="Mahowald M."/>
            <person name="Liep D."/>
            <person name="Gordon J."/>
        </authorList>
    </citation>
    <scope>NUCLEOTIDE SEQUENCE [LARGE SCALE GENOMIC DNA]</scope>
    <source>
        <strain evidence="3 4">DSM 13275</strain>
    </source>
</reference>
<keyword evidence="2" id="KW-0472">Membrane</keyword>
<dbReference type="Gene3D" id="2.60.40.10">
    <property type="entry name" value="Immunoglobulins"/>
    <property type="match status" value="1"/>
</dbReference>
<dbReference type="HOGENOM" id="CLU_1060520_0_0_9"/>
<dbReference type="eggNOG" id="ENOG50339FG">
    <property type="taxonomic scope" value="Bacteria"/>
</dbReference>
<keyword evidence="4" id="KW-1185">Reference proteome</keyword>
<evidence type="ECO:0000256" key="2">
    <source>
        <dbReference type="SAM" id="Phobius"/>
    </source>
</evidence>
<keyword evidence="2" id="KW-1133">Transmembrane helix</keyword>
<accession>B6G0Q0</accession>
<evidence type="ECO:0000256" key="1">
    <source>
        <dbReference type="SAM" id="MobiDB-lite"/>
    </source>
</evidence>
<reference evidence="3 4" key="1">
    <citation type="submission" date="2008-09" db="EMBL/GenBank/DDBJ databases">
        <authorList>
            <person name="Fulton L."/>
            <person name="Clifton S."/>
            <person name="Fulton B."/>
            <person name="Xu J."/>
            <person name="Minx P."/>
            <person name="Pepin K.H."/>
            <person name="Johnson M."/>
            <person name="Thiruvilangam P."/>
            <person name="Bhonagiri V."/>
            <person name="Nash W.E."/>
            <person name="Mardis E.R."/>
            <person name="Wilson R.K."/>
        </authorList>
    </citation>
    <scope>NUCLEOTIDE SEQUENCE [LARGE SCALE GENOMIC DNA]</scope>
    <source>
        <strain evidence="3 4">DSM 13275</strain>
    </source>
</reference>
<comment type="caution">
    <text evidence="3">The sequence shown here is derived from an EMBL/GenBank/DDBJ whole genome shotgun (WGS) entry which is preliminary data.</text>
</comment>
<feature type="compositionally biased region" description="Basic and acidic residues" evidence="1">
    <location>
        <begin position="173"/>
        <end position="215"/>
    </location>
</feature>
<feature type="transmembrane region" description="Helical" evidence="2">
    <location>
        <begin position="235"/>
        <end position="253"/>
    </location>
</feature>
<evidence type="ECO:0000313" key="4">
    <source>
        <dbReference type="Proteomes" id="UP000003178"/>
    </source>
</evidence>
<dbReference type="EMBL" id="ABWP01000068">
    <property type="protein sequence ID" value="EEA84626.1"/>
    <property type="molecule type" value="Genomic_DNA"/>
</dbReference>
<dbReference type="InterPro" id="IPR013783">
    <property type="entry name" value="Ig-like_fold"/>
</dbReference>
<sequence length="262" mass="29286">MKMGKNKFIKRIVMFIVSILVISSPIFERISYASGSKTVVINSHSYNENNNKIAISGAEFYLYKVGEYNGDKYVLTDDFKKVWADINSSVAKDEMEAANILYKYAKDNNIKGRLEITDSNGKAVFSGLGDGVYVIAQEGSVKIGNMIYSSNPFLVKSPSHFEDGNTIVVEPKYGIDEDHTPDKTENPPDKDEENPPDKEENPPDKDEENPPDKNENTPSNGDGGKEKKVRTGDEGILNTVILFLVAFIMFITINKRKNLNKK</sequence>
<dbReference type="AlphaFoldDB" id="B6G0Q0"/>
<keyword evidence="2" id="KW-0812">Transmembrane</keyword>
<proteinExistence type="predicted"/>
<feature type="region of interest" description="Disordered" evidence="1">
    <location>
        <begin position="171"/>
        <end position="231"/>
    </location>
</feature>
<organism evidence="3 4">
    <name type="scientific">Peptacetobacter hiranonis (strain DSM 13275 / JCM 10541 / KCTC 15199 / TO-931)</name>
    <name type="common">Clostridium hiranonis</name>
    <dbReference type="NCBI Taxonomy" id="500633"/>
    <lineage>
        <taxon>Bacteria</taxon>
        <taxon>Bacillati</taxon>
        <taxon>Bacillota</taxon>
        <taxon>Clostridia</taxon>
        <taxon>Peptostreptococcales</taxon>
        <taxon>Peptostreptococcaceae</taxon>
        <taxon>Peptacetobacter</taxon>
    </lineage>
</organism>
<dbReference type="Proteomes" id="UP000003178">
    <property type="component" value="Unassembled WGS sequence"/>
</dbReference>
<evidence type="ECO:0008006" key="5">
    <source>
        <dbReference type="Google" id="ProtNLM"/>
    </source>
</evidence>
<evidence type="ECO:0000313" key="3">
    <source>
        <dbReference type="EMBL" id="EEA84626.1"/>
    </source>
</evidence>
<dbReference type="STRING" id="500633.CLOHIR_01706"/>
<gene>
    <name evidence="3" type="ORF">CLOHIR_01706</name>
</gene>